<keyword evidence="3" id="KW-1185">Reference proteome</keyword>
<proteinExistence type="predicted"/>
<dbReference type="EMBL" id="BSYR01000019">
    <property type="protein sequence ID" value="GMI83428.1"/>
    <property type="molecule type" value="Genomic_DNA"/>
</dbReference>
<feature type="compositionally biased region" description="Basic residues" evidence="1">
    <location>
        <begin position="1009"/>
        <end position="1021"/>
    </location>
</feature>
<evidence type="ECO:0000313" key="2">
    <source>
        <dbReference type="EMBL" id="GMI83428.1"/>
    </source>
</evidence>
<feature type="region of interest" description="Disordered" evidence="1">
    <location>
        <begin position="1055"/>
        <end position="1082"/>
    </location>
</feature>
<dbReference type="PANTHER" id="PTHR33167">
    <property type="entry name" value="TRANSCRIPTION FACTOR, PUTATIVE (DUF863)-RELATED"/>
    <property type="match status" value="1"/>
</dbReference>
<feature type="region of interest" description="Disordered" evidence="1">
    <location>
        <begin position="216"/>
        <end position="235"/>
    </location>
</feature>
<feature type="compositionally biased region" description="Low complexity" evidence="1">
    <location>
        <begin position="1022"/>
        <end position="1034"/>
    </location>
</feature>
<accession>A0A9W7HTY2</accession>
<sequence>MGTKVQSKSYLPGYYSMRDLNDESNSCSWPLYYGDKTSANGQYYNGFFPRAIADAYPGYDKDALKRKMLEHETIFRNQVSELHRLYRIQKDLMDEIKKKQLPKNQVPIGPSLSSIPLASQITTEDAHKWHIPSFPVANSNCARPMISGVEHSHSPLSFMKGSSIQAGSFLSENGENSNDVEVLECRPTKVRRKMFDLELPADEYIDTEEAAQFKDETAPGMSRHLPSGNGKIGPESGEKLFLGDVGKIGCLGDTSRSDKCLREKNSLADLNEPIQIEETNGSAYSDCQDPNYGGREPSMKPKQELLGLSKEISISSHRQRDNWSLNNVHVERNGNARGFFHHVLEAGRCTANLISTQGFQSEKLPVSSQQVHVLFDKAHDPPTFSQTYQSKAELSRERMLHSLEVTERNCEISNKSHPDSIMTSNVHSLNLFASYDVGKQWSHPVSLWEKPSSSLSQKSMSVQTRPFLNSSGSFSKSSMMAPQSNGIFGEKWQVSCNSKLSPGSGGELPNRNGCYHGSSSGSKEPAICFPSISYDYPKCSNDSKGVFEHFTTHGLTKLYNCSNSVNTKSRTDMNLNVLLSNGSSTEPVLHQGHQIDGGRKHADHIPGLPWLRAKPACKNEATSEGRDLNVGELSFSQSSTKQSTIKNETGNGFNQILTPNVKSVPFSNDANASRSEISECLHNKNILGTPIFEKCYVSKNESSFTSPFVSVPEPSKGEAENKWRNRLLDINVPCDAMVLDVDQDTVAENSAIENEADGKLSSFRSEIDLNSCVDENEASFTPSVLSISMKMAGGIDLEAPPAPEPEDVICGEELPEKAYELPLGSVQSKDGCLQDELIKSAAEAIVVISSSGLCSHLDDVNRNSSETSDIDTLNWFVETISSFGEDLESKLEALLSVRDGDQDESSVEEIDYFESMILELAETKEEDFMPKPQVPENFKVEETGTTALLTTRTRKGQGRRGRQRRDFRRDILPGLASLSRHEVTEDLQTFGWLMRATGQSWQSGLTRRNGTRSRCGRRRRLPVTANSSPSPVAATTSTALVQQLNNIKVGSEDRSLAGWGKTTRRPRRQRCPAGNPPALAIT</sequence>
<organism evidence="2 3">
    <name type="scientific">Hibiscus trionum</name>
    <name type="common">Flower of an hour</name>
    <dbReference type="NCBI Taxonomy" id="183268"/>
    <lineage>
        <taxon>Eukaryota</taxon>
        <taxon>Viridiplantae</taxon>
        <taxon>Streptophyta</taxon>
        <taxon>Embryophyta</taxon>
        <taxon>Tracheophyta</taxon>
        <taxon>Spermatophyta</taxon>
        <taxon>Magnoliopsida</taxon>
        <taxon>eudicotyledons</taxon>
        <taxon>Gunneridae</taxon>
        <taxon>Pentapetalae</taxon>
        <taxon>rosids</taxon>
        <taxon>malvids</taxon>
        <taxon>Malvales</taxon>
        <taxon>Malvaceae</taxon>
        <taxon>Malvoideae</taxon>
        <taxon>Hibiscus</taxon>
    </lineage>
</organism>
<feature type="compositionally biased region" description="Polar residues" evidence="1">
    <location>
        <begin position="634"/>
        <end position="653"/>
    </location>
</feature>
<protein>
    <submittedName>
        <fullName evidence="2">Uncharacterized protein</fullName>
    </submittedName>
</protein>
<dbReference type="Proteomes" id="UP001165190">
    <property type="component" value="Unassembled WGS sequence"/>
</dbReference>
<name>A0A9W7HTY2_HIBTR</name>
<dbReference type="Pfam" id="PF05904">
    <property type="entry name" value="DUF863"/>
    <property type="match status" value="1"/>
</dbReference>
<dbReference type="AlphaFoldDB" id="A0A9W7HTY2"/>
<feature type="region of interest" description="Disordered" evidence="1">
    <location>
        <begin position="1003"/>
        <end position="1034"/>
    </location>
</feature>
<evidence type="ECO:0000256" key="1">
    <source>
        <dbReference type="SAM" id="MobiDB-lite"/>
    </source>
</evidence>
<dbReference type="PANTHER" id="PTHR33167:SF4">
    <property type="entry name" value="TRANSCRIPTION FACTOR, PUTATIVE (DUF863)-RELATED"/>
    <property type="match status" value="1"/>
</dbReference>
<dbReference type="InterPro" id="IPR008581">
    <property type="entry name" value="DUF863_pln"/>
</dbReference>
<evidence type="ECO:0000313" key="3">
    <source>
        <dbReference type="Proteomes" id="UP001165190"/>
    </source>
</evidence>
<reference evidence="2" key="1">
    <citation type="submission" date="2023-05" db="EMBL/GenBank/DDBJ databases">
        <title>Genome and transcriptome analyses reveal genes involved in the formation of fine ridges on petal epidermal cells in Hibiscus trionum.</title>
        <authorList>
            <person name="Koshimizu S."/>
            <person name="Masuda S."/>
            <person name="Ishii T."/>
            <person name="Shirasu K."/>
            <person name="Hoshino A."/>
            <person name="Arita M."/>
        </authorList>
    </citation>
    <scope>NUCLEOTIDE SEQUENCE</scope>
    <source>
        <strain evidence="2">Hamamatsu line</strain>
    </source>
</reference>
<dbReference type="OrthoDB" id="630817at2759"/>
<comment type="caution">
    <text evidence="2">The sequence shown here is derived from an EMBL/GenBank/DDBJ whole genome shotgun (WGS) entry which is preliminary data.</text>
</comment>
<feature type="region of interest" description="Disordered" evidence="1">
    <location>
        <begin position="628"/>
        <end position="653"/>
    </location>
</feature>
<gene>
    <name evidence="2" type="ORF">HRI_002012100</name>
</gene>